<protein>
    <submittedName>
        <fullName evidence="6">Transcriptional regulator, LacI family</fullName>
    </submittedName>
</protein>
<evidence type="ECO:0000313" key="6">
    <source>
        <dbReference type="EMBL" id="SSA34665.1"/>
    </source>
</evidence>
<evidence type="ECO:0000256" key="2">
    <source>
        <dbReference type="ARBA" id="ARBA00023015"/>
    </source>
</evidence>
<evidence type="ECO:0000313" key="7">
    <source>
        <dbReference type="Proteomes" id="UP000250028"/>
    </source>
</evidence>
<keyword evidence="2" id="KW-0805">Transcription regulation</keyword>
<gene>
    <name evidence="6" type="ORF">SAMN04489750_1990</name>
</gene>
<dbReference type="SMART" id="SM00354">
    <property type="entry name" value="HTH_LACI"/>
    <property type="match status" value="1"/>
</dbReference>
<dbReference type="AlphaFoldDB" id="A0A2Y8ZRZ9"/>
<dbReference type="InterPro" id="IPR000843">
    <property type="entry name" value="HTH_LacI"/>
</dbReference>
<organism evidence="6 7">
    <name type="scientific">Branchiibius hedensis</name>
    <dbReference type="NCBI Taxonomy" id="672460"/>
    <lineage>
        <taxon>Bacteria</taxon>
        <taxon>Bacillati</taxon>
        <taxon>Actinomycetota</taxon>
        <taxon>Actinomycetes</taxon>
        <taxon>Micrococcales</taxon>
        <taxon>Dermacoccaceae</taxon>
        <taxon>Branchiibius</taxon>
    </lineage>
</organism>
<evidence type="ECO:0000256" key="4">
    <source>
        <dbReference type="ARBA" id="ARBA00023163"/>
    </source>
</evidence>
<name>A0A2Y8ZRZ9_9MICO</name>
<keyword evidence="3" id="KW-0238">DNA-binding</keyword>
<accession>A0A2Y8ZRZ9</accession>
<dbReference type="InterPro" id="IPR010982">
    <property type="entry name" value="Lambda_DNA-bd_dom_sf"/>
</dbReference>
<sequence length="340" mass="36448">MPTTIKDVAARADVSVATVSRVLNGVASVDPAMARRVRAAAKALGYEGNPVARSLRTQKSDLLALIISDIGNPFFTAVARGVEDVAQTAGYSVLLCNSDEDSQKESRYLDIARRSMVAGVLLSPNAGGSDVTALQRANIPVVAIDRALDESIDSVFVDSSEGARSATEHLLEQGWRRPGCITGPREADTAERRARGFREALTQSGTHPSDSLIRYADYRVAGGRAATAELLDSPTPPDAFFVANSEMVIGAIEEIRSRGMRIGHDIGLVGFDDTPWAPFVDPPLTVIDQPAYDIGAEATRMLLQRVNRASTDSSNQTSDLARTVLLRTSLIVRGSSLRRL</sequence>
<dbReference type="SUPFAM" id="SSF47413">
    <property type="entry name" value="lambda repressor-like DNA-binding domains"/>
    <property type="match status" value="1"/>
</dbReference>
<evidence type="ECO:0000256" key="3">
    <source>
        <dbReference type="ARBA" id="ARBA00023125"/>
    </source>
</evidence>
<dbReference type="Proteomes" id="UP000250028">
    <property type="component" value="Unassembled WGS sequence"/>
</dbReference>
<dbReference type="Gene3D" id="3.40.50.2300">
    <property type="match status" value="2"/>
</dbReference>
<proteinExistence type="predicted"/>
<keyword evidence="4" id="KW-0804">Transcription</keyword>
<dbReference type="CDD" id="cd06267">
    <property type="entry name" value="PBP1_LacI_sugar_binding-like"/>
    <property type="match status" value="1"/>
</dbReference>
<dbReference type="EMBL" id="UESZ01000001">
    <property type="protein sequence ID" value="SSA34665.1"/>
    <property type="molecule type" value="Genomic_DNA"/>
</dbReference>
<dbReference type="GO" id="GO:0003700">
    <property type="term" value="F:DNA-binding transcription factor activity"/>
    <property type="evidence" value="ECO:0007669"/>
    <property type="project" value="TreeGrafter"/>
</dbReference>
<dbReference type="PANTHER" id="PTHR30146:SF148">
    <property type="entry name" value="HTH-TYPE TRANSCRIPTIONAL REPRESSOR PURR-RELATED"/>
    <property type="match status" value="1"/>
</dbReference>
<dbReference type="Pfam" id="PF00356">
    <property type="entry name" value="LacI"/>
    <property type="match status" value="1"/>
</dbReference>
<dbReference type="PANTHER" id="PTHR30146">
    <property type="entry name" value="LACI-RELATED TRANSCRIPTIONAL REPRESSOR"/>
    <property type="match status" value="1"/>
</dbReference>
<dbReference type="SUPFAM" id="SSF53822">
    <property type="entry name" value="Periplasmic binding protein-like I"/>
    <property type="match status" value="1"/>
</dbReference>
<dbReference type="InterPro" id="IPR028082">
    <property type="entry name" value="Peripla_BP_I"/>
</dbReference>
<dbReference type="InterPro" id="IPR001761">
    <property type="entry name" value="Peripla_BP/Lac1_sug-bd_dom"/>
</dbReference>
<evidence type="ECO:0000256" key="1">
    <source>
        <dbReference type="ARBA" id="ARBA00022491"/>
    </source>
</evidence>
<dbReference type="PROSITE" id="PS50932">
    <property type="entry name" value="HTH_LACI_2"/>
    <property type="match status" value="1"/>
</dbReference>
<dbReference type="Gene3D" id="1.10.260.40">
    <property type="entry name" value="lambda repressor-like DNA-binding domains"/>
    <property type="match status" value="1"/>
</dbReference>
<reference evidence="7" key="1">
    <citation type="submission" date="2016-10" db="EMBL/GenBank/DDBJ databases">
        <authorList>
            <person name="Varghese N."/>
            <person name="Submissions S."/>
        </authorList>
    </citation>
    <scope>NUCLEOTIDE SEQUENCE [LARGE SCALE GENOMIC DNA]</scope>
    <source>
        <strain evidence="7">DSM 22951</strain>
    </source>
</reference>
<dbReference type="GO" id="GO:0000976">
    <property type="term" value="F:transcription cis-regulatory region binding"/>
    <property type="evidence" value="ECO:0007669"/>
    <property type="project" value="TreeGrafter"/>
</dbReference>
<dbReference type="PRINTS" id="PR00036">
    <property type="entry name" value="HTHLACI"/>
</dbReference>
<dbReference type="PROSITE" id="PS00356">
    <property type="entry name" value="HTH_LACI_1"/>
    <property type="match status" value="1"/>
</dbReference>
<keyword evidence="7" id="KW-1185">Reference proteome</keyword>
<keyword evidence="1" id="KW-0678">Repressor</keyword>
<dbReference type="Pfam" id="PF00532">
    <property type="entry name" value="Peripla_BP_1"/>
    <property type="match status" value="1"/>
</dbReference>
<evidence type="ECO:0000259" key="5">
    <source>
        <dbReference type="PROSITE" id="PS50932"/>
    </source>
</evidence>
<dbReference type="CDD" id="cd01392">
    <property type="entry name" value="HTH_LacI"/>
    <property type="match status" value="1"/>
</dbReference>
<feature type="domain" description="HTH lacI-type" evidence="5">
    <location>
        <begin position="3"/>
        <end position="57"/>
    </location>
</feature>
<dbReference type="RefSeq" id="WP_170119822.1">
    <property type="nucleotide sequence ID" value="NZ_QGDN01000001.1"/>
</dbReference>